<dbReference type="Proteomes" id="UP000284706">
    <property type="component" value="Unassembled WGS sequence"/>
</dbReference>
<gene>
    <name evidence="2" type="ORF">CVT26_014998</name>
</gene>
<dbReference type="SUPFAM" id="SSF52777">
    <property type="entry name" value="CoA-dependent acyltransferases"/>
    <property type="match status" value="1"/>
</dbReference>
<proteinExistence type="predicted"/>
<organism evidence="2 3">
    <name type="scientific">Gymnopilus dilepis</name>
    <dbReference type="NCBI Taxonomy" id="231916"/>
    <lineage>
        <taxon>Eukaryota</taxon>
        <taxon>Fungi</taxon>
        <taxon>Dikarya</taxon>
        <taxon>Basidiomycota</taxon>
        <taxon>Agaricomycotina</taxon>
        <taxon>Agaricomycetes</taxon>
        <taxon>Agaricomycetidae</taxon>
        <taxon>Agaricales</taxon>
        <taxon>Agaricineae</taxon>
        <taxon>Hymenogastraceae</taxon>
        <taxon>Gymnopilus</taxon>
    </lineage>
</organism>
<evidence type="ECO:0000256" key="1">
    <source>
        <dbReference type="ARBA" id="ARBA00022679"/>
    </source>
</evidence>
<dbReference type="EMBL" id="NHYE01004921">
    <property type="protein sequence ID" value="PPQ80911.1"/>
    <property type="molecule type" value="Genomic_DNA"/>
</dbReference>
<dbReference type="GO" id="GO:0016747">
    <property type="term" value="F:acyltransferase activity, transferring groups other than amino-acyl groups"/>
    <property type="evidence" value="ECO:0007669"/>
    <property type="project" value="TreeGrafter"/>
</dbReference>
<dbReference type="STRING" id="231916.A0A409WR06"/>
<keyword evidence="1" id="KW-0808">Transferase</keyword>
<comment type="caution">
    <text evidence="2">The sequence shown here is derived from an EMBL/GenBank/DDBJ whole genome shotgun (WGS) entry which is preliminary data.</text>
</comment>
<keyword evidence="3" id="KW-1185">Reference proteome</keyword>
<protein>
    <submittedName>
        <fullName evidence="2">Uncharacterized protein</fullName>
    </submittedName>
</protein>
<dbReference type="PANTHER" id="PTHR31642">
    <property type="entry name" value="TRICHOTHECENE 3-O-ACETYLTRANSFERASE"/>
    <property type="match status" value="1"/>
</dbReference>
<name>A0A409WR06_9AGAR</name>
<dbReference type="InterPro" id="IPR023213">
    <property type="entry name" value="CAT-like_dom_sf"/>
</dbReference>
<dbReference type="InParanoid" id="A0A409WR06"/>
<evidence type="ECO:0000313" key="3">
    <source>
        <dbReference type="Proteomes" id="UP000284706"/>
    </source>
</evidence>
<sequence>MSNATYAYYPITSLDSTRRVMGHTVGWLVEGILDEEKLRTALHQVVTKWPVLAGRIEPHGSSHRIKVPLGKLEEGYLPFVLTSSDSDLPISHFVELPLPSISNNLPASLFKSPLAPASPSHWFQRNLPFTYWHLTHFRQLGKEYTCLGLTFSHMIFDGMGIASVIHAVEAETLGRPWTPPPPLLPIEYDNAFQTALDAKEKEAAGTLPEYHFMEDVNAWYTLCKGLWYFWQRIWYKAQSRIIIVPSLVCDSLVRNAREAIAKECKDDVRISTGDVLAAWLLKTIYSVEPASDRKICIANQMCMRKLFNLTNYPHNCFMQLPYPHFTVSEIHATSISSLAYKLSVAKSSVNTGHGLMAHKHCEKNGYSFLKGTKFFCVAADTRADETLIMTNVCNGRIVNVDWTGLGGRKTIFRYKTTMTRSRVSLSNLITVTGKMEDGSIALDVILNQKRMKALVDEVTKLSVEIPAYAYHPITPLDTAFNTWGHSIGWLVEGILEEEKLRSALDRLITKWPVLAGRLEPHGKSHRFKVPLGDLGDGYQPFILTSAESDLPISHYVELPLPFISNNLPTALFKSPLAPGSPIVWFQQGDIPFTYWHLTYFRQAKNEYTCLGLTFSHGIFDGMGIASVIHALEAETLGRPWAVPLPPLLPGHYENALEVALDTAEKDPDCSFAEYHFMENISASYTLSRSLWYIWQSIWHKTENRIIMVPAQVCDKLVRESREAVAQEGKEDIRLSTGDVLTAWLLKTIYSVEPPSSRKITISNQMCMRKLLNLPSYPHNCFTPLAYPNFTISEIHSTPLPSLAYKLSSAKPSTTIAQVLTAQKHVKSMTDAQVRNGTNFFLIPGDTRADETLLLTNVSNGRVVNVDWSGLGGGKTIFRYKTNMGRTQVPISNFITIAGKMDDGSVALDVILNRKRMKALVDGISSLSSL</sequence>
<dbReference type="OrthoDB" id="21502at2759"/>
<dbReference type="AlphaFoldDB" id="A0A409WR06"/>
<evidence type="ECO:0000313" key="2">
    <source>
        <dbReference type="EMBL" id="PPQ80911.1"/>
    </source>
</evidence>
<dbReference type="InterPro" id="IPR050317">
    <property type="entry name" value="Plant_Fungal_Acyltransferase"/>
</dbReference>
<dbReference type="PANTHER" id="PTHR31642:SF310">
    <property type="entry name" value="FATTY ALCOHOL:CAFFEOYL-COA ACYLTRANSFERASE"/>
    <property type="match status" value="1"/>
</dbReference>
<accession>A0A409WR06</accession>
<dbReference type="Gene3D" id="3.30.559.10">
    <property type="entry name" value="Chloramphenicol acetyltransferase-like domain"/>
    <property type="match status" value="4"/>
</dbReference>
<reference evidence="2 3" key="1">
    <citation type="journal article" date="2018" name="Evol. Lett.">
        <title>Horizontal gene cluster transfer increased hallucinogenic mushroom diversity.</title>
        <authorList>
            <person name="Reynolds H.T."/>
            <person name="Vijayakumar V."/>
            <person name="Gluck-Thaler E."/>
            <person name="Korotkin H.B."/>
            <person name="Matheny P.B."/>
            <person name="Slot J.C."/>
        </authorList>
    </citation>
    <scope>NUCLEOTIDE SEQUENCE [LARGE SCALE GENOMIC DNA]</scope>
    <source>
        <strain evidence="2 3">SRW20</strain>
    </source>
</reference>